<reference evidence="2 3" key="1">
    <citation type="submission" date="2018-04" db="EMBL/GenBank/DDBJ databases">
        <title>Genomic Encyclopedia of Archaeal and Bacterial Type Strains, Phase II (KMG-II): from individual species to whole genera.</title>
        <authorList>
            <person name="Goeker M."/>
        </authorList>
    </citation>
    <scope>NUCLEOTIDE SEQUENCE [LARGE SCALE GENOMIC DNA]</scope>
    <source>
        <strain evidence="2 3">DSM 100977</strain>
    </source>
</reference>
<gene>
    <name evidence="2" type="ORF">C8N43_0795</name>
</gene>
<proteinExistence type="predicted"/>
<evidence type="ECO:0000313" key="2">
    <source>
        <dbReference type="EMBL" id="PTX56144.1"/>
    </source>
</evidence>
<feature type="transmembrane region" description="Helical" evidence="1">
    <location>
        <begin position="18"/>
        <end position="39"/>
    </location>
</feature>
<evidence type="ECO:0000313" key="3">
    <source>
        <dbReference type="Proteomes" id="UP000243978"/>
    </source>
</evidence>
<keyword evidence="1" id="KW-0472">Membrane</keyword>
<keyword evidence="1" id="KW-1133">Transmembrane helix</keyword>
<sequence length="59" mass="6188">MSANDTNIEKEAKRHSPALLGIAGVLTFAALLFVGFTLFGPSTEEDSLVIPPTIEANDG</sequence>
<dbReference type="Proteomes" id="UP000243978">
    <property type="component" value="Unassembled WGS sequence"/>
</dbReference>
<organism evidence="2 3">
    <name type="scientific">Litoreibacter ponti</name>
    <dbReference type="NCBI Taxonomy" id="1510457"/>
    <lineage>
        <taxon>Bacteria</taxon>
        <taxon>Pseudomonadati</taxon>
        <taxon>Pseudomonadota</taxon>
        <taxon>Alphaproteobacteria</taxon>
        <taxon>Rhodobacterales</taxon>
        <taxon>Roseobacteraceae</taxon>
        <taxon>Litoreibacter</taxon>
    </lineage>
</organism>
<keyword evidence="1" id="KW-0812">Transmembrane</keyword>
<comment type="caution">
    <text evidence="2">The sequence shown here is derived from an EMBL/GenBank/DDBJ whole genome shotgun (WGS) entry which is preliminary data.</text>
</comment>
<evidence type="ECO:0000256" key="1">
    <source>
        <dbReference type="SAM" id="Phobius"/>
    </source>
</evidence>
<accession>A0A2T6BJB1</accession>
<dbReference type="EMBL" id="QBKS01000001">
    <property type="protein sequence ID" value="PTX56144.1"/>
    <property type="molecule type" value="Genomic_DNA"/>
</dbReference>
<dbReference type="OrthoDB" id="7779177at2"/>
<dbReference type="RefSeq" id="WP_107844366.1">
    <property type="nucleotide sequence ID" value="NZ_QBKS01000001.1"/>
</dbReference>
<dbReference type="AlphaFoldDB" id="A0A2T6BJB1"/>
<name>A0A2T6BJB1_9RHOB</name>
<keyword evidence="3" id="KW-1185">Reference proteome</keyword>
<protein>
    <submittedName>
        <fullName evidence="2">Uncharacterized protein</fullName>
    </submittedName>
</protein>